<gene>
    <name evidence="4" type="ORF">GH714_027406</name>
</gene>
<dbReference type="Pfam" id="PF00201">
    <property type="entry name" value="UDPGT"/>
    <property type="match status" value="1"/>
</dbReference>
<accession>A0A6A6ME09</accession>
<keyword evidence="3" id="KW-0808">Transferase</keyword>
<keyword evidence="5" id="KW-1185">Reference proteome</keyword>
<comment type="caution">
    <text evidence="4">The sequence shown here is derived from an EMBL/GenBank/DDBJ whole genome shotgun (WGS) entry which is preliminary data.</text>
</comment>
<reference evidence="4 5" key="1">
    <citation type="journal article" date="2020" name="Mol. Plant">
        <title>The Chromosome-Based Rubber Tree Genome Provides New Insights into Spurge Genome Evolution and Rubber Biosynthesis.</title>
        <authorList>
            <person name="Liu J."/>
            <person name="Shi C."/>
            <person name="Shi C.C."/>
            <person name="Li W."/>
            <person name="Zhang Q.J."/>
            <person name="Zhang Y."/>
            <person name="Li K."/>
            <person name="Lu H.F."/>
            <person name="Shi C."/>
            <person name="Zhu S.T."/>
            <person name="Xiao Z.Y."/>
            <person name="Nan H."/>
            <person name="Yue Y."/>
            <person name="Zhu X.G."/>
            <person name="Wu Y."/>
            <person name="Hong X.N."/>
            <person name="Fan G.Y."/>
            <person name="Tong Y."/>
            <person name="Zhang D."/>
            <person name="Mao C.L."/>
            <person name="Liu Y.L."/>
            <person name="Hao S.J."/>
            <person name="Liu W.Q."/>
            <person name="Lv M.Q."/>
            <person name="Zhang H.B."/>
            <person name="Liu Y."/>
            <person name="Hu-Tang G.R."/>
            <person name="Wang J.P."/>
            <person name="Wang J.H."/>
            <person name="Sun Y.H."/>
            <person name="Ni S.B."/>
            <person name="Chen W.B."/>
            <person name="Zhang X.C."/>
            <person name="Jiao Y.N."/>
            <person name="Eichler E.E."/>
            <person name="Li G.H."/>
            <person name="Liu X."/>
            <person name="Gao L.Z."/>
        </authorList>
    </citation>
    <scope>NUCLEOTIDE SEQUENCE [LARGE SCALE GENOMIC DNA]</scope>
    <source>
        <strain evidence="5">cv. GT1</strain>
        <tissue evidence="4">Leaf</tissue>
    </source>
</reference>
<dbReference type="EMBL" id="JAAGAX010000006">
    <property type="protein sequence ID" value="KAF2311922.1"/>
    <property type="molecule type" value="Genomic_DNA"/>
</dbReference>
<evidence type="ECO:0000256" key="3">
    <source>
        <dbReference type="ARBA" id="ARBA00022679"/>
    </source>
</evidence>
<keyword evidence="2" id="KW-0328">Glycosyltransferase</keyword>
<dbReference type="GO" id="GO:0080044">
    <property type="term" value="F:quercetin 7-O-glucosyltransferase activity"/>
    <property type="evidence" value="ECO:0007669"/>
    <property type="project" value="TreeGrafter"/>
</dbReference>
<evidence type="ECO:0000313" key="5">
    <source>
        <dbReference type="Proteomes" id="UP000467840"/>
    </source>
</evidence>
<comment type="similarity">
    <text evidence="1">Belongs to the UDP-glycosyltransferase family.</text>
</comment>
<proteinExistence type="inferred from homology"/>
<evidence type="ECO:0000256" key="1">
    <source>
        <dbReference type="ARBA" id="ARBA00009995"/>
    </source>
</evidence>
<evidence type="ECO:0000313" key="4">
    <source>
        <dbReference type="EMBL" id="KAF2311922.1"/>
    </source>
</evidence>
<dbReference type="GO" id="GO:0080043">
    <property type="term" value="F:quercetin 3-O-glucosyltransferase activity"/>
    <property type="evidence" value="ECO:0007669"/>
    <property type="project" value="TreeGrafter"/>
</dbReference>
<dbReference type="CDD" id="cd03784">
    <property type="entry name" value="GT1_Gtf-like"/>
    <property type="match status" value="1"/>
</dbReference>
<dbReference type="AlphaFoldDB" id="A0A6A6ME09"/>
<organism evidence="4 5">
    <name type="scientific">Hevea brasiliensis</name>
    <name type="common">Para rubber tree</name>
    <name type="synonym">Siphonia brasiliensis</name>
    <dbReference type="NCBI Taxonomy" id="3981"/>
    <lineage>
        <taxon>Eukaryota</taxon>
        <taxon>Viridiplantae</taxon>
        <taxon>Streptophyta</taxon>
        <taxon>Embryophyta</taxon>
        <taxon>Tracheophyta</taxon>
        <taxon>Spermatophyta</taxon>
        <taxon>Magnoliopsida</taxon>
        <taxon>eudicotyledons</taxon>
        <taxon>Gunneridae</taxon>
        <taxon>Pentapetalae</taxon>
        <taxon>rosids</taxon>
        <taxon>fabids</taxon>
        <taxon>Malpighiales</taxon>
        <taxon>Euphorbiaceae</taxon>
        <taxon>Crotonoideae</taxon>
        <taxon>Micrandreae</taxon>
        <taxon>Hevea</taxon>
    </lineage>
</organism>
<evidence type="ECO:0000256" key="2">
    <source>
        <dbReference type="ARBA" id="ARBA00022676"/>
    </source>
</evidence>
<dbReference type="PANTHER" id="PTHR11926:SF1494">
    <property type="entry name" value="FLAVONOL 3-O-GLUCOSYLTRANSFERASE UGT76E12-RELATED"/>
    <property type="match status" value="1"/>
</dbReference>
<dbReference type="Proteomes" id="UP000467840">
    <property type="component" value="Chromosome 14"/>
</dbReference>
<dbReference type="FunFam" id="3.40.50.2000:FF:000040">
    <property type="entry name" value="UDP-glycosyltransferase 76C1"/>
    <property type="match status" value="1"/>
</dbReference>
<evidence type="ECO:0008006" key="6">
    <source>
        <dbReference type="Google" id="ProtNLM"/>
    </source>
</evidence>
<dbReference type="SUPFAM" id="SSF53756">
    <property type="entry name" value="UDP-Glycosyltransferase/glycogen phosphorylase"/>
    <property type="match status" value="1"/>
</dbReference>
<dbReference type="InterPro" id="IPR002213">
    <property type="entry name" value="UDP_glucos_trans"/>
</dbReference>
<dbReference type="Gene3D" id="3.40.50.2000">
    <property type="entry name" value="Glycogen Phosphorylase B"/>
    <property type="match status" value="3"/>
</dbReference>
<dbReference type="PANTHER" id="PTHR11926">
    <property type="entry name" value="GLUCOSYL/GLUCURONOSYL TRANSFERASES"/>
    <property type="match status" value="1"/>
</dbReference>
<sequence>MGHRGRLVLVPCPYQGHFNPMLQLGTFLQSNGFSVTVVLTKCSSPIPLNHPNLTFLSIPDGLSDRDKSSGNYTALILALNVNCLAALEECLTQMMKYQQPHEEIACIIYDELLYFSEAVANRVGLPSVIFRTNNAVTYLARGCVFEPIIGGHFPLSDFAEMAWGLASSKHPFLWVVRPGSVIGSEWIESLTNDYKEAVGNKGCIVQWAPQKQVLRHDAVGVFWIHCGWNSTLESICEGVPMICRPIFGDQKVTARYVSDVWRVGVRMENKLERGEIERTIRRLMVDEEGEETRQRAIDLKNKVEACTREGGSSYNSMKKLVEFIMSLKSQR</sequence>
<name>A0A6A6ME09_HEVBR</name>
<protein>
    <recommendedName>
        <fullName evidence="6">Anthocyanidin 3-O-glucosyltransferase</fullName>
    </recommendedName>
</protein>